<name>A0A3N9WZB8_9ACTN</name>
<evidence type="ECO:0000313" key="2">
    <source>
        <dbReference type="EMBL" id="RQX06099.1"/>
    </source>
</evidence>
<keyword evidence="3" id="KW-1185">Reference proteome</keyword>
<dbReference type="EMBL" id="QGSY01000245">
    <property type="protein sequence ID" value="RQX06099.1"/>
    <property type="molecule type" value="Genomic_DNA"/>
</dbReference>
<keyword evidence="1" id="KW-1133">Transmembrane helix</keyword>
<dbReference type="AlphaFoldDB" id="A0A3N9WZB8"/>
<evidence type="ECO:0008006" key="4">
    <source>
        <dbReference type="Google" id="ProtNLM"/>
    </source>
</evidence>
<feature type="transmembrane region" description="Helical" evidence="1">
    <location>
        <begin position="7"/>
        <end position="28"/>
    </location>
</feature>
<sequence length="72" mass="7687">MRARPVILAVVAVWVVAVVVTLVSWFAAGEDRNPDSAAALVLGVVLPGVVAVAIAYAMVHLLNRRRAKRGQR</sequence>
<proteinExistence type="predicted"/>
<protein>
    <recommendedName>
        <fullName evidence="4">DUF2530 domain-containing protein</fullName>
    </recommendedName>
</protein>
<dbReference type="RefSeq" id="WP_356976203.1">
    <property type="nucleotide sequence ID" value="NZ_JBEXWX010000003.1"/>
</dbReference>
<reference evidence="2 3" key="1">
    <citation type="submission" date="2018-05" db="EMBL/GenBank/DDBJ databases">
        <title>Micromonospora from Atacama Desert.</title>
        <authorList>
            <person name="Carro L."/>
            <person name="Goodfellow M."/>
            <person name="Klenk H.-P."/>
        </authorList>
    </citation>
    <scope>NUCLEOTIDE SEQUENCE [LARGE SCALE GENOMIC DNA]</scope>
    <source>
        <strain evidence="2 3">LB32</strain>
    </source>
</reference>
<comment type="caution">
    <text evidence="2">The sequence shown here is derived from an EMBL/GenBank/DDBJ whole genome shotgun (WGS) entry which is preliminary data.</text>
</comment>
<feature type="transmembrane region" description="Helical" evidence="1">
    <location>
        <begin position="40"/>
        <end position="62"/>
    </location>
</feature>
<organism evidence="2 3">
    <name type="scientific">Micromonospora arida</name>
    <dbReference type="NCBI Taxonomy" id="2203715"/>
    <lineage>
        <taxon>Bacteria</taxon>
        <taxon>Bacillati</taxon>
        <taxon>Actinomycetota</taxon>
        <taxon>Actinomycetes</taxon>
        <taxon>Micromonosporales</taxon>
        <taxon>Micromonosporaceae</taxon>
        <taxon>Micromonospora</taxon>
    </lineage>
</organism>
<dbReference type="Proteomes" id="UP000266889">
    <property type="component" value="Unassembled WGS sequence"/>
</dbReference>
<evidence type="ECO:0000256" key="1">
    <source>
        <dbReference type="SAM" id="Phobius"/>
    </source>
</evidence>
<keyword evidence="1" id="KW-0812">Transmembrane</keyword>
<accession>A0A3N9WZB8</accession>
<evidence type="ECO:0000313" key="3">
    <source>
        <dbReference type="Proteomes" id="UP000266889"/>
    </source>
</evidence>
<keyword evidence="1" id="KW-0472">Membrane</keyword>
<gene>
    <name evidence="2" type="ORF">DLJ58_24750</name>
</gene>